<dbReference type="Proteomes" id="UP000439903">
    <property type="component" value="Unassembled WGS sequence"/>
</dbReference>
<proteinExistence type="predicted"/>
<evidence type="ECO:0000256" key="1">
    <source>
        <dbReference type="SAM" id="MobiDB-lite"/>
    </source>
</evidence>
<reference evidence="2 3" key="1">
    <citation type="journal article" date="2019" name="Environ. Microbiol.">
        <title>At the nexus of three kingdoms: the genome of the mycorrhizal fungus Gigaspora margarita provides insights into plant, endobacterial and fungal interactions.</title>
        <authorList>
            <person name="Venice F."/>
            <person name="Ghignone S."/>
            <person name="Salvioli di Fossalunga A."/>
            <person name="Amselem J."/>
            <person name="Novero M."/>
            <person name="Xianan X."/>
            <person name="Sedzielewska Toro K."/>
            <person name="Morin E."/>
            <person name="Lipzen A."/>
            <person name="Grigoriev I.V."/>
            <person name="Henrissat B."/>
            <person name="Martin F.M."/>
            <person name="Bonfante P."/>
        </authorList>
    </citation>
    <scope>NUCLEOTIDE SEQUENCE [LARGE SCALE GENOMIC DNA]</scope>
    <source>
        <strain evidence="2 3">BEG34</strain>
    </source>
</reference>
<sequence>MNHGIILTILGTVLVMQKTKVNRRTPTILSMEKNPIRARELLIWIQRSIPDKFPFLLKDKDGNTNVVPLNQFLSRHRITSFILRKIGAVHASRVHGDHALSVEHYGVMNDRPNTPAPKQENSEIEDIIDFKSLFDKLEEDYGVCDFDENLYGGVVAVPVENLYRDVIGEIKDLDLQFHYKRKWQSLDCTELIDFQIRKNPSFDLVLGQNWLCMRKAKISFGFSSETCSHNAKIVIDETNSSNFNSYNHPRKKKCTPSHFMTTSDLRPKPDLTLEELTNMLKKLSLGSKDNKYQKRYHRIFHNIPPTSRRSNDDFSRDSKI</sequence>
<organism evidence="2 3">
    <name type="scientific">Gigaspora margarita</name>
    <dbReference type="NCBI Taxonomy" id="4874"/>
    <lineage>
        <taxon>Eukaryota</taxon>
        <taxon>Fungi</taxon>
        <taxon>Fungi incertae sedis</taxon>
        <taxon>Mucoromycota</taxon>
        <taxon>Glomeromycotina</taxon>
        <taxon>Glomeromycetes</taxon>
        <taxon>Diversisporales</taxon>
        <taxon>Gigasporaceae</taxon>
        <taxon>Gigaspora</taxon>
    </lineage>
</organism>
<dbReference type="OrthoDB" id="2422354at2759"/>
<dbReference type="AlphaFoldDB" id="A0A8H4A3D4"/>
<gene>
    <name evidence="2" type="ORF">F8M41_006923</name>
</gene>
<dbReference type="EMBL" id="WTPW01001690">
    <property type="protein sequence ID" value="KAF0420608.1"/>
    <property type="molecule type" value="Genomic_DNA"/>
</dbReference>
<keyword evidence="3" id="KW-1185">Reference proteome</keyword>
<comment type="caution">
    <text evidence="2">The sequence shown here is derived from an EMBL/GenBank/DDBJ whole genome shotgun (WGS) entry which is preliminary data.</text>
</comment>
<feature type="compositionally biased region" description="Basic and acidic residues" evidence="1">
    <location>
        <begin position="309"/>
        <end position="320"/>
    </location>
</feature>
<accession>A0A8H4A3D4</accession>
<name>A0A8H4A3D4_GIGMA</name>
<protein>
    <submittedName>
        <fullName evidence="2">Uncharacterized protein</fullName>
    </submittedName>
</protein>
<feature type="region of interest" description="Disordered" evidence="1">
    <location>
        <begin position="299"/>
        <end position="320"/>
    </location>
</feature>
<evidence type="ECO:0000313" key="2">
    <source>
        <dbReference type="EMBL" id="KAF0420608.1"/>
    </source>
</evidence>
<evidence type="ECO:0000313" key="3">
    <source>
        <dbReference type="Proteomes" id="UP000439903"/>
    </source>
</evidence>